<feature type="compositionally biased region" description="Polar residues" evidence="1">
    <location>
        <begin position="76"/>
        <end position="87"/>
    </location>
</feature>
<sequence length="290" mass="31827">MRCFFRSVGRYIRLRTPIIQRMGTRTVRQSCPNRRRFPRPPVHRRQASDVATSTCQPYPPLSAITAPATTKRRSTPNEGSLASESRVFTSGPGSWDNGLHATRGAIVKHLSQGMQAVGCRIRVEKSANDCEWCEARRSGMVDAVGRHHSGIQTLEANKERHSCGTHGAGGPITGHSEALFVAPQTNFHVISTGSRGRQRDAAAIYFSSPYRNPQPALDHDGNYAPPSLPDPTSAHSLTEAPYPRSSLGAARRRFPTNTGHSVGMRNPCHSNLSQNVDFYLLRSFFPPTSA</sequence>
<reference evidence="3" key="1">
    <citation type="journal article" date="2014" name="Proc. Natl. Acad. Sci. U.S.A.">
        <title>Extensive sampling of basidiomycete genomes demonstrates inadequacy of the white-rot/brown-rot paradigm for wood decay fungi.</title>
        <authorList>
            <person name="Riley R."/>
            <person name="Salamov A.A."/>
            <person name="Brown D.W."/>
            <person name="Nagy L.G."/>
            <person name="Floudas D."/>
            <person name="Held B.W."/>
            <person name="Levasseur A."/>
            <person name="Lombard V."/>
            <person name="Morin E."/>
            <person name="Otillar R."/>
            <person name="Lindquist E.A."/>
            <person name="Sun H."/>
            <person name="LaButti K.M."/>
            <person name="Schmutz J."/>
            <person name="Jabbour D."/>
            <person name="Luo H."/>
            <person name="Baker S.E."/>
            <person name="Pisabarro A.G."/>
            <person name="Walton J.D."/>
            <person name="Blanchette R.A."/>
            <person name="Henrissat B."/>
            <person name="Martin F."/>
            <person name="Cullen D."/>
            <person name="Hibbett D.S."/>
            <person name="Grigoriev I.V."/>
        </authorList>
    </citation>
    <scope>NUCLEOTIDE SEQUENCE [LARGE SCALE GENOMIC DNA]</scope>
    <source>
        <strain evidence="3">CBS 339.88</strain>
    </source>
</reference>
<dbReference type="Proteomes" id="UP000027222">
    <property type="component" value="Unassembled WGS sequence"/>
</dbReference>
<evidence type="ECO:0000313" key="2">
    <source>
        <dbReference type="EMBL" id="KDR69464.1"/>
    </source>
</evidence>
<feature type="region of interest" description="Disordered" evidence="1">
    <location>
        <begin position="31"/>
        <end position="87"/>
    </location>
</feature>
<dbReference type="HOGENOM" id="CLU_959916_0_0_1"/>
<gene>
    <name evidence="2" type="ORF">GALMADRAFT_922310</name>
</gene>
<keyword evidence="3" id="KW-1185">Reference proteome</keyword>
<protein>
    <submittedName>
        <fullName evidence="2">Uncharacterized protein</fullName>
    </submittedName>
</protein>
<dbReference type="EMBL" id="KL142402">
    <property type="protein sequence ID" value="KDR69464.1"/>
    <property type="molecule type" value="Genomic_DNA"/>
</dbReference>
<proteinExistence type="predicted"/>
<evidence type="ECO:0000313" key="3">
    <source>
        <dbReference type="Proteomes" id="UP000027222"/>
    </source>
</evidence>
<name>A0A067SP79_GALM3</name>
<feature type="region of interest" description="Disordered" evidence="1">
    <location>
        <begin position="211"/>
        <end position="266"/>
    </location>
</feature>
<feature type="compositionally biased region" description="Basic residues" evidence="1">
    <location>
        <begin position="33"/>
        <end position="45"/>
    </location>
</feature>
<accession>A0A067SP79</accession>
<organism evidence="2 3">
    <name type="scientific">Galerina marginata (strain CBS 339.88)</name>
    <dbReference type="NCBI Taxonomy" id="685588"/>
    <lineage>
        <taxon>Eukaryota</taxon>
        <taxon>Fungi</taxon>
        <taxon>Dikarya</taxon>
        <taxon>Basidiomycota</taxon>
        <taxon>Agaricomycotina</taxon>
        <taxon>Agaricomycetes</taxon>
        <taxon>Agaricomycetidae</taxon>
        <taxon>Agaricales</taxon>
        <taxon>Agaricineae</taxon>
        <taxon>Strophariaceae</taxon>
        <taxon>Galerina</taxon>
    </lineage>
</organism>
<evidence type="ECO:0000256" key="1">
    <source>
        <dbReference type="SAM" id="MobiDB-lite"/>
    </source>
</evidence>
<dbReference type="AlphaFoldDB" id="A0A067SP79"/>